<reference evidence="2" key="1">
    <citation type="submission" date="2018-09" db="EMBL/GenBank/DDBJ databases">
        <title>Chryseolinea sp. KIS68-18 isolated from soil.</title>
        <authorList>
            <person name="Weon H.-Y."/>
            <person name="Kwon S.-W."/>
            <person name="Lee S.A."/>
        </authorList>
    </citation>
    <scope>NUCLEOTIDE SEQUENCE [LARGE SCALE GENOMIC DNA]</scope>
    <source>
        <strain evidence="2">KIS68-18</strain>
    </source>
</reference>
<name>A0A385SS07_9BACT</name>
<sequence>MSSPSIKVVDTCFYRIILGAQISGVTGLEKITENNDFKSEAFSNILKRSGAPSIRLKQYEF</sequence>
<dbReference type="AlphaFoldDB" id="A0A385SS07"/>
<protein>
    <submittedName>
        <fullName evidence="1">Uncharacterized protein</fullName>
    </submittedName>
</protein>
<dbReference type="Proteomes" id="UP000266183">
    <property type="component" value="Chromosome"/>
</dbReference>
<keyword evidence="2" id="KW-1185">Reference proteome</keyword>
<dbReference type="KEGG" id="chk:D4L85_30135"/>
<evidence type="ECO:0000313" key="2">
    <source>
        <dbReference type="Proteomes" id="UP000266183"/>
    </source>
</evidence>
<gene>
    <name evidence="1" type="ORF">D4L85_30135</name>
</gene>
<dbReference type="EMBL" id="CP032382">
    <property type="protein sequence ID" value="AYB34583.1"/>
    <property type="molecule type" value="Genomic_DNA"/>
</dbReference>
<organism evidence="1 2">
    <name type="scientific">Chryseolinea soli</name>
    <dbReference type="NCBI Taxonomy" id="2321403"/>
    <lineage>
        <taxon>Bacteria</taxon>
        <taxon>Pseudomonadati</taxon>
        <taxon>Bacteroidota</taxon>
        <taxon>Cytophagia</taxon>
        <taxon>Cytophagales</taxon>
        <taxon>Fulvivirgaceae</taxon>
        <taxon>Chryseolinea</taxon>
    </lineage>
</organism>
<accession>A0A385SS07</accession>
<evidence type="ECO:0000313" key="1">
    <source>
        <dbReference type="EMBL" id="AYB34583.1"/>
    </source>
</evidence>
<proteinExistence type="predicted"/>